<keyword evidence="2" id="KW-0472">Membrane</keyword>
<evidence type="ECO:0000313" key="6">
    <source>
        <dbReference type="Proteomes" id="UP001189429"/>
    </source>
</evidence>
<dbReference type="InterPro" id="IPR039010">
    <property type="entry name" value="Synaptotagmin_SMP"/>
</dbReference>
<dbReference type="Pfam" id="PF17047">
    <property type="entry name" value="SMP_LBD"/>
    <property type="match status" value="1"/>
</dbReference>
<feature type="domain" description="Synaptotagmin SMP" evidence="4">
    <location>
        <begin position="7"/>
        <end position="162"/>
    </location>
</feature>
<dbReference type="Proteomes" id="UP001189429">
    <property type="component" value="Unassembled WGS sequence"/>
</dbReference>
<accession>A0ABN9S6X6</accession>
<dbReference type="PANTHER" id="PTHR45761">
    <property type="entry name" value="EXTENDED SYNAPTOTAGMIN-LIKE PROTEIN 2, ISOFORM C"/>
    <property type="match status" value="1"/>
</dbReference>
<evidence type="ECO:0000313" key="5">
    <source>
        <dbReference type="EMBL" id="CAK0826072.1"/>
    </source>
</evidence>
<proteinExistence type="predicted"/>
<gene>
    <name evidence="5" type="ORF">PCOR1329_LOCUS26032</name>
</gene>
<keyword evidence="2" id="KW-1133">Transmembrane helix</keyword>
<reference evidence="5" key="1">
    <citation type="submission" date="2023-10" db="EMBL/GenBank/DDBJ databases">
        <authorList>
            <person name="Chen Y."/>
            <person name="Shah S."/>
            <person name="Dougan E. K."/>
            <person name="Thang M."/>
            <person name="Chan C."/>
        </authorList>
    </citation>
    <scope>NUCLEOTIDE SEQUENCE [LARGE SCALE GENOMIC DNA]</scope>
</reference>
<keyword evidence="6" id="KW-1185">Reference proteome</keyword>
<organism evidence="5 6">
    <name type="scientific">Prorocentrum cordatum</name>
    <dbReference type="NCBI Taxonomy" id="2364126"/>
    <lineage>
        <taxon>Eukaryota</taxon>
        <taxon>Sar</taxon>
        <taxon>Alveolata</taxon>
        <taxon>Dinophyceae</taxon>
        <taxon>Prorocentrales</taxon>
        <taxon>Prorocentraceae</taxon>
        <taxon>Prorocentrum</taxon>
    </lineage>
</organism>
<sequence>MFRAGKDRLFKGTIQGALQRRVLSSAAFERCSLGGSPPRVRGLKAFRDESILGCKDSVELAMDMDFEGSEVDISLRLTPGLSVGVSRFSMRGTFCVVLRNFVPSAPLISGFAFFFMNRPKISVAWSGVLHALPVRLDAVQEIIETQFAAHIVLPNRIAVPLVSSLPYYALMYPPPDGVLEVEVGEALHVGGSEVALSSNVLGKLLAGGADRVRTVYGEFKVGTQDWTLERRELGCERVSWGQAHAFVVDKVHGQRLLFELWGTGGKAHQQRRLLATLELSAASLVNSSRRAIHMQEWPLAVAAGVSLDNPSLTMKATFRCFVPLLLCQHAQRVCGLLPGAPPGQRGQRRAARHAGQGGAAP</sequence>
<feature type="region of interest" description="Disordered" evidence="3">
    <location>
        <begin position="338"/>
        <end position="361"/>
    </location>
</feature>
<keyword evidence="1" id="KW-0812">Transmembrane</keyword>
<dbReference type="EMBL" id="CAUYUJ010009188">
    <property type="protein sequence ID" value="CAK0826072.1"/>
    <property type="molecule type" value="Genomic_DNA"/>
</dbReference>
<dbReference type="CDD" id="cd21670">
    <property type="entry name" value="SMP_ESyt"/>
    <property type="match status" value="1"/>
</dbReference>
<evidence type="ECO:0000259" key="4">
    <source>
        <dbReference type="Pfam" id="PF17047"/>
    </source>
</evidence>
<name>A0ABN9S6X6_9DINO</name>
<dbReference type="PANTHER" id="PTHR45761:SF1">
    <property type="entry name" value="EXTENDED SYNAPTOTAGMIN-LIKE PROTEIN 2, ISOFORM C"/>
    <property type="match status" value="1"/>
</dbReference>
<comment type="caution">
    <text evidence="5">The sequence shown here is derived from an EMBL/GenBank/DDBJ whole genome shotgun (WGS) entry which is preliminary data.</text>
</comment>
<protein>
    <recommendedName>
        <fullName evidence="4">Synaptotagmin SMP domain-containing protein</fullName>
    </recommendedName>
</protein>
<evidence type="ECO:0000256" key="1">
    <source>
        <dbReference type="ARBA" id="ARBA00022692"/>
    </source>
</evidence>
<evidence type="ECO:0000256" key="3">
    <source>
        <dbReference type="SAM" id="MobiDB-lite"/>
    </source>
</evidence>
<evidence type="ECO:0000256" key="2">
    <source>
        <dbReference type="ARBA" id="ARBA00022989"/>
    </source>
</evidence>
<dbReference type="InterPro" id="IPR051634">
    <property type="entry name" value="Extended_Synaptotagmin"/>
</dbReference>